<reference evidence="2 3" key="1">
    <citation type="submission" date="2014-09" db="EMBL/GenBank/DDBJ databases">
        <authorList>
            <person name="Hornung B.V."/>
        </authorList>
    </citation>
    <scope>NUCLEOTIDE SEQUENCE [LARGE SCALE GENOMIC DNA]</scope>
    <source>
        <strain evidence="2 3">FRIFI</strain>
    </source>
</reference>
<dbReference type="RefSeq" id="WP_166505833.1">
    <property type="nucleotide sequence ID" value="NZ_JAKNTL010000007.1"/>
</dbReference>
<accession>A0A2P2BWW3</accession>
<name>A0A2P2BWW3_9FIRM</name>
<dbReference type="KEGG" id="rhom:FRIFI_2136"/>
<feature type="transmembrane region" description="Helical" evidence="1">
    <location>
        <begin position="7"/>
        <end position="32"/>
    </location>
</feature>
<evidence type="ECO:0000313" key="3">
    <source>
        <dbReference type="Proteomes" id="UP000245695"/>
    </source>
</evidence>
<dbReference type="AlphaFoldDB" id="A0A2P2BWW3"/>
<evidence type="ECO:0000256" key="1">
    <source>
        <dbReference type="SAM" id="Phobius"/>
    </source>
</evidence>
<keyword evidence="1" id="KW-0812">Transmembrane</keyword>
<dbReference type="Proteomes" id="UP000245695">
    <property type="component" value="Chromosome 1"/>
</dbReference>
<gene>
    <name evidence="2" type="ORF">FRIFI_2136</name>
</gene>
<keyword evidence="1" id="KW-0472">Membrane</keyword>
<evidence type="ECO:0000313" key="2">
    <source>
        <dbReference type="EMBL" id="CEI73664.1"/>
    </source>
</evidence>
<dbReference type="EMBL" id="LN650648">
    <property type="protein sequence ID" value="CEI73664.1"/>
    <property type="molecule type" value="Genomic_DNA"/>
</dbReference>
<keyword evidence="1" id="KW-1133">Transmembrane helix</keyword>
<protein>
    <submittedName>
        <fullName evidence="2">Uncharacterized protein</fullName>
    </submittedName>
</protein>
<keyword evidence="3" id="KW-1185">Reference proteome</keyword>
<sequence length="168" mass="19265">MLRKSKGSILVTTVIIFSIVIILAMTSIGVSYNNLSIFNLDYKDETLKQHSYGAMEVVHSNILREVNLIKEYAIDEDDFYTSFSGLSFINNIKDISKCKIKNVIVSIPSRISINREEKSVDFEILITIKDGNYIKKLKSKVKILNPFNEDLSIDDKTDIVKLYNYKEI</sequence>
<proteinExistence type="predicted"/>
<organism evidence="2 3">
    <name type="scientific">Romboutsia hominis</name>
    <dbReference type="NCBI Taxonomy" id="1507512"/>
    <lineage>
        <taxon>Bacteria</taxon>
        <taxon>Bacillati</taxon>
        <taxon>Bacillota</taxon>
        <taxon>Clostridia</taxon>
        <taxon>Peptostreptococcales</taxon>
        <taxon>Peptostreptococcaceae</taxon>
        <taxon>Romboutsia</taxon>
    </lineage>
</organism>